<proteinExistence type="predicted"/>
<gene>
    <name evidence="1" type="ORF">METZ01_LOCUS6307</name>
</gene>
<name>A0A381NIV7_9ZZZZ</name>
<accession>A0A381NIV7</accession>
<dbReference type="AlphaFoldDB" id="A0A381NIV7"/>
<dbReference type="EMBL" id="UINC01000333">
    <property type="protein sequence ID" value="SUZ53453.1"/>
    <property type="molecule type" value="Genomic_DNA"/>
</dbReference>
<protein>
    <submittedName>
        <fullName evidence="1">Uncharacterized protein</fullName>
    </submittedName>
</protein>
<reference evidence="1" key="1">
    <citation type="submission" date="2018-05" db="EMBL/GenBank/DDBJ databases">
        <authorList>
            <person name="Lanie J.A."/>
            <person name="Ng W.-L."/>
            <person name="Kazmierczak K.M."/>
            <person name="Andrzejewski T.M."/>
            <person name="Davidsen T.M."/>
            <person name="Wayne K.J."/>
            <person name="Tettelin H."/>
            <person name="Glass J.I."/>
            <person name="Rusch D."/>
            <person name="Podicherti R."/>
            <person name="Tsui H.-C.T."/>
            <person name="Winkler M.E."/>
        </authorList>
    </citation>
    <scope>NUCLEOTIDE SEQUENCE</scope>
</reference>
<organism evidence="1">
    <name type="scientific">marine metagenome</name>
    <dbReference type="NCBI Taxonomy" id="408172"/>
    <lineage>
        <taxon>unclassified sequences</taxon>
        <taxon>metagenomes</taxon>
        <taxon>ecological metagenomes</taxon>
    </lineage>
</organism>
<evidence type="ECO:0000313" key="1">
    <source>
        <dbReference type="EMBL" id="SUZ53453.1"/>
    </source>
</evidence>
<sequence length="238" mass="25626">MDIAISLDRIKCHNSEDHFGTDQFYYMSMVGCELGPESVLLPELIPVTSRRPLLHVTRERALGMGTGDVVCFHPKDRVLYPNPSIPTHLSECDLDALITGPIYFFEADNGSDEHSPEGQLARAIVFGHVSGAAAVVMALMIGGLAGVLTALFLFLGSIIAGVLTLKHILSVIEGDNYLGGHQFSIPIQGPPDEEIIFKLSGSEDGILTEKGHEFQATAGTVLYEVVVHVNRSGDEGIT</sequence>